<protein>
    <submittedName>
        <fullName evidence="2">Uncharacterized protein</fullName>
    </submittedName>
</protein>
<sequence>MGQERRKTSSGCRKDFECVREIRGKLSLSIIVPIVVTFFLILRLRKRYIARVVYFAREWLFLISARLHVCARGESLRHGAFIGRATDEISNVIIESTADDHHHHHHHHHHHRHSCLFWERRKTGATRPGFDSHLRASRNFVRPNILGGDRPFEFRPKEREKLPSCTPRCM</sequence>
<keyword evidence="1" id="KW-0812">Transmembrane</keyword>
<dbReference type="EMBL" id="JBJJXI010000182">
    <property type="protein sequence ID" value="KAL3383737.1"/>
    <property type="molecule type" value="Genomic_DNA"/>
</dbReference>
<gene>
    <name evidence="2" type="ORF">TKK_020404</name>
</gene>
<name>A0ABD2VSN7_9HYME</name>
<organism evidence="2 3">
    <name type="scientific">Trichogramma kaykai</name>
    <dbReference type="NCBI Taxonomy" id="54128"/>
    <lineage>
        <taxon>Eukaryota</taxon>
        <taxon>Metazoa</taxon>
        <taxon>Ecdysozoa</taxon>
        <taxon>Arthropoda</taxon>
        <taxon>Hexapoda</taxon>
        <taxon>Insecta</taxon>
        <taxon>Pterygota</taxon>
        <taxon>Neoptera</taxon>
        <taxon>Endopterygota</taxon>
        <taxon>Hymenoptera</taxon>
        <taxon>Apocrita</taxon>
        <taxon>Proctotrupomorpha</taxon>
        <taxon>Chalcidoidea</taxon>
        <taxon>Trichogrammatidae</taxon>
        <taxon>Trichogramma</taxon>
    </lineage>
</organism>
<comment type="caution">
    <text evidence="2">The sequence shown here is derived from an EMBL/GenBank/DDBJ whole genome shotgun (WGS) entry which is preliminary data.</text>
</comment>
<proteinExistence type="predicted"/>
<dbReference type="Proteomes" id="UP001627154">
    <property type="component" value="Unassembled WGS sequence"/>
</dbReference>
<evidence type="ECO:0000313" key="3">
    <source>
        <dbReference type="Proteomes" id="UP001627154"/>
    </source>
</evidence>
<keyword evidence="1" id="KW-1133">Transmembrane helix</keyword>
<accession>A0ABD2VSN7</accession>
<evidence type="ECO:0000256" key="1">
    <source>
        <dbReference type="SAM" id="Phobius"/>
    </source>
</evidence>
<keyword evidence="1" id="KW-0472">Membrane</keyword>
<dbReference type="AlphaFoldDB" id="A0ABD2VSN7"/>
<reference evidence="2 3" key="1">
    <citation type="journal article" date="2024" name="bioRxiv">
        <title>A reference genome for Trichogramma kaykai: A tiny desert-dwelling parasitoid wasp with competing sex-ratio distorters.</title>
        <authorList>
            <person name="Culotta J."/>
            <person name="Lindsey A.R."/>
        </authorList>
    </citation>
    <scope>NUCLEOTIDE SEQUENCE [LARGE SCALE GENOMIC DNA]</scope>
    <source>
        <strain evidence="2 3">KSX58</strain>
    </source>
</reference>
<keyword evidence="3" id="KW-1185">Reference proteome</keyword>
<evidence type="ECO:0000313" key="2">
    <source>
        <dbReference type="EMBL" id="KAL3383737.1"/>
    </source>
</evidence>
<feature type="transmembrane region" description="Helical" evidence="1">
    <location>
        <begin position="26"/>
        <end position="44"/>
    </location>
</feature>